<feature type="domain" description="HD" evidence="2">
    <location>
        <begin position="71"/>
        <end position="210"/>
    </location>
</feature>
<gene>
    <name evidence="3" type="ORF">RRG08_026730</name>
</gene>
<comment type="similarity">
    <text evidence="1">Belongs to the SAMHD1 family.</text>
</comment>
<dbReference type="Gene3D" id="3.30.70.2760">
    <property type="match status" value="1"/>
</dbReference>
<dbReference type="EMBL" id="JAWDGP010001428">
    <property type="protein sequence ID" value="KAK3791825.1"/>
    <property type="molecule type" value="Genomic_DNA"/>
</dbReference>
<evidence type="ECO:0000259" key="2">
    <source>
        <dbReference type="PROSITE" id="PS51831"/>
    </source>
</evidence>
<dbReference type="InterPro" id="IPR003607">
    <property type="entry name" value="HD/PDEase_dom"/>
</dbReference>
<dbReference type="SUPFAM" id="SSF109604">
    <property type="entry name" value="HD-domain/PDEase-like"/>
    <property type="match status" value="1"/>
</dbReference>
<dbReference type="GO" id="GO:0006203">
    <property type="term" value="P:dGTP catabolic process"/>
    <property type="evidence" value="ECO:0007669"/>
    <property type="project" value="TreeGrafter"/>
</dbReference>
<name>A0AAE1APT9_9GAST</name>
<evidence type="ECO:0000313" key="3">
    <source>
        <dbReference type="EMBL" id="KAK3791825.1"/>
    </source>
</evidence>
<dbReference type="GO" id="GO:0008832">
    <property type="term" value="F:dGTPase activity"/>
    <property type="evidence" value="ECO:0007669"/>
    <property type="project" value="TreeGrafter"/>
</dbReference>
<dbReference type="Pfam" id="PF01966">
    <property type="entry name" value="HD"/>
    <property type="match status" value="1"/>
</dbReference>
<comment type="caution">
    <text evidence="3">The sequence shown here is derived from an EMBL/GenBank/DDBJ whole genome shotgun (WGS) entry which is preliminary data.</text>
</comment>
<organism evidence="3 4">
    <name type="scientific">Elysia crispata</name>
    <name type="common">lettuce slug</name>
    <dbReference type="NCBI Taxonomy" id="231223"/>
    <lineage>
        <taxon>Eukaryota</taxon>
        <taxon>Metazoa</taxon>
        <taxon>Spiralia</taxon>
        <taxon>Lophotrochozoa</taxon>
        <taxon>Mollusca</taxon>
        <taxon>Gastropoda</taxon>
        <taxon>Heterobranchia</taxon>
        <taxon>Euthyneura</taxon>
        <taxon>Panpulmonata</taxon>
        <taxon>Sacoglossa</taxon>
        <taxon>Placobranchoidea</taxon>
        <taxon>Plakobranchidae</taxon>
        <taxon>Elysia</taxon>
    </lineage>
</organism>
<protein>
    <recommendedName>
        <fullName evidence="2">HD domain-containing protein</fullName>
    </recommendedName>
</protein>
<sequence length="481" mass="55681">MKNMMNGLFSEIDVMDNDSSQSVTINDCVHGHIQLSRDLIKIVDTPQIQRLRDLKQLGLGSYVYPGATHTRFAHCIGVCHLAGTFMWQLHNCQPELKITERDIFCVQVAGLCHDLGHGPFSHMFEKAVKEGYKKDWKHEQASVTLFAKMVEDNELGDLFQEGEINFIKELIHSEEGLRTGRNGGEENKEFLYEIVSNERTGLDVDKFDYFARDCHALGLSNMFDHKRFMLMARVLRCEDNKLHICHKDKELENLIVMFQTRFTLHMFAYKHSVVCALDKMVCDAFLLADEYLLTQGDDNEFYSLTKSVENMGAFGRLSDSVLHRIRDYQLSEEDDDQKKKKIKAAQLLVERIAKRRLYTLVHSVKNYKQEEMTGERIEEAIVKLGDGEFEGKDIYVQIAQFDFGMKRKNPLMGLYVYSKQNPDKAVPFDTNMVSHLLLPIIFSERIVRVYCKDKDKKEKMKKAAVEWEKQLLKATDAEQSK</sequence>
<dbReference type="PANTHER" id="PTHR11373:SF4">
    <property type="entry name" value="DEOXYNUCLEOSIDE TRIPHOSPHATE TRIPHOSPHOHYDROLASE SAMHD1"/>
    <property type="match status" value="1"/>
</dbReference>
<dbReference type="InterPro" id="IPR006674">
    <property type="entry name" value="HD_domain"/>
</dbReference>
<dbReference type="CDD" id="cd00077">
    <property type="entry name" value="HDc"/>
    <property type="match status" value="1"/>
</dbReference>
<reference evidence="3" key="1">
    <citation type="journal article" date="2023" name="G3 (Bethesda)">
        <title>A reference genome for the long-term kleptoplast-retaining sea slug Elysia crispata morphotype clarki.</title>
        <authorList>
            <person name="Eastman K.E."/>
            <person name="Pendleton A.L."/>
            <person name="Shaikh M.A."/>
            <person name="Suttiyut T."/>
            <person name="Ogas R."/>
            <person name="Tomko P."/>
            <person name="Gavelis G."/>
            <person name="Widhalm J.R."/>
            <person name="Wisecaver J.H."/>
        </authorList>
    </citation>
    <scope>NUCLEOTIDE SEQUENCE</scope>
    <source>
        <strain evidence="3">ECLA1</strain>
    </source>
</reference>
<dbReference type="PANTHER" id="PTHR11373">
    <property type="entry name" value="DEOXYNUCLEOSIDE TRIPHOSPHATE TRIPHOSPHOHYDROLASE"/>
    <property type="match status" value="1"/>
</dbReference>
<dbReference type="PROSITE" id="PS51831">
    <property type="entry name" value="HD"/>
    <property type="match status" value="1"/>
</dbReference>
<evidence type="ECO:0000256" key="1">
    <source>
        <dbReference type="ARBA" id="ARBA00005776"/>
    </source>
</evidence>
<dbReference type="SMART" id="SM00471">
    <property type="entry name" value="HDc"/>
    <property type="match status" value="1"/>
</dbReference>
<accession>A0AAE1APT9</accession>
<dbReference type="InterPro" id="IPR050135">
    <property type="entry name" value="dGTPase-like"/>
</dbReference>
<dbReference type="Gene3D" id="1.10.3210.10">
    <property type="entry name" value="Hypothetical protein af1432"/>
    <property type="match status" value="1"/>
</dbReference>
<dbReference type="GO" id="GO:0005634">
    <property type="term" value="C:nucleus"/>
    <property type="evidence" value="ECO:0007669"/>
    <property type="project" value="TreeGrafter"/>
</dbReference>
<evidence type="ECO:0000313" key="4">
    <source>
        <dbReference type="Proteomes" id="UP001283361"/>
    </source>
</evidence>
<proteinExistence type="inferred from homology"/>
<dbReference type="AlphaFoldDB" id="A0AAE1APT9"/>
<dbReference type="Proteomes" id="UP001283361">
    <property type="component" value="Unassembled WGS sequence"/>
</dbReference>
<keyword evidence="4" id="KW-1185">Reference proteome</keyword>